<dbReference type="Proteomes" id="UP000218327">
    <property type="component" value="Unassembled WGS sequence"/>
</dbReference>
<reference evidence="2" key="1">
    <citation type="submission" date="2017-08" db="EMBL/GenBank/DDBJ databases">
        <title>A dynamic microbial community with high functional redundancy inhabits the cold, oxic subseafloor aquifer.</title>
        <authorList>
            <person name="Tully B.J."/>
            <person name="Wheat C.G."/>
            <person name="Glazer B.T."/>
            <person name="Huber J.A."/>
        </authorList>
    </citation>
    <scope>NUCLEOTIDE SEQUENCE [LARGE SCALE GENOMIC DNA]</scope>
</reference>
<gene>
    <name evidence="1" type="ORF">COA96_13110</name>
</gene>
<dbReference type="EMBL" id="NVVJ01000048">
    <property type="protein sequence ID" value="PCJ22893.1"/>
    <property type="molecule type" value="Genomic_DNA"/>
</dbReference>
<name>A0A2A5AUC1_9GAMM</name>
<sequence length="76" mass="8935">MEQNLIAQPDETLEVSTKETAVILGLAPSTLRKWRCTREQPDLRYTKRFGKVFYVKSQVLIFKEAMTEPDRKEVYL</sequence>
<evidence type="ECO:0000313" key="1">
    <source>
        <dbReference type="EMBL" id="PCJ22893.1"/>
    </source>
</evidence>
<organism evidence="1 2">
    <name type="scientific">SAR86 cluster bacterium</name>
    <dbReference type="NCBI Taxonomy" id="2030880"/>
    <lineage>
        <taxon>Bacteria</taxon>
        <taxon>Pseudomonadati</taxon>
        <taxon>Pseudomonadota</taxon>
        <taxon>Gammaproteobacteria</taxon>
        <taxon>SAR86 cluster</taxon>
    </lineage>
</organism>
<protein>
    <recommendedName>
        <fullName evidence="3">DNA-binding protein</fullName>
    </recommendedName>
</protein>
<accession>A0A2A5AUC1</accession>
<proteinExistence type="predicted"/>
<comment type="caution">
    <text evidence="1">The sequence shown here is derived from an EMBL/GenBank/DDBJ whole genome shotgun (WGS) entry which is preliminary data.</text>
</comment>
<evidence type="ECO:0008006" key="3">
    <source>
        <dbReference type="Google" id="ProtNLM"/>
    </source>
</evidence>
<dbReference type="AlphaFoldDB" id="A0A2A5AUC1"/>
<evidence type="ECO:0000313" key="2">
    <source>
        <dbReference type="Proteomes" id="UP000218327"/>
    </source>
</evidence>